<keyword evidence="3 6" id="KW-0812">Transmembrane</keyword>
<feature type="domain" description="Phage shock protein PspC N-terminal" evidence="7">
    <location>
        <begin position="13"/>
        <end position="69"/>
    </location>
</feature>
<dbReference type="RefSeq" id="WP_205122367.1">
    <property type="nucleotide sequence ID" value="NZ_JAFBCM010000001.1"/>
</dbReference>
<organism evidence="8 9">
    <name type="scientific">Tenggerimyces flavus</name>
    <dbReference type="NCBI Taxonomy" id="1708749"/>
    <lineage>
        <taxon>Bacteria</taxon>
        <taxon>Bacillati</taxon>
        <taxon>Actinomycetota</taxon>
        <taxon>Actinomycetes</taxon>
        <taxon>Propionibacteriales</taxon>
        <taxon>Nocardioidaceae</taxon>
        <taxon>Tenggerimyces</taxon>
    </lineage>
</organism>
<evidence type="ECO:0000256" key="3">
    <source>
        <dbReference type="ARBA" id="ARBA00022692"/>
    </source>
</evidence>
<proteinExistence type="predicted"/>
<keyword evidence="4 6" id="KW-1133">Transmembrane helix</keyword>
<dbReference type="PANTHER" id="PTHR33885">
    <property type="entry name" value="PHAGE SHOCK PROTEIN C"/>
    <property type="match status" value="1"/>
</dbReference>
<evidence type="ECO:0000259" key="7">
    <source>
        <dbReference type="Pfam" id="PF04024"/>
    </source>
</evidence>
<comment type="subcellular location">
    <subcellularLocation>
        <location evidence="1">Cell membrane</location>
        <topology evidence="1">Single-pass membrane protein</topology>
    </subcellularLocation>
</comment>
<evidence type="ECO:0000256" key="2">
    <source>
        <dbReference type="ARBA" id="ARBA00022475"/>
    </source>
</evidence>
<evidence type="ECO:0000313" key="8">
    <source>
        <dbReference type="EMBL" id="MFC3759220.1"/>
    </source>
</evidence>
<evidence type="ECO:0000256" key="4">
    <source>
        <dbReference type="ARBA" id="ARBA00022989"/>
    </source>
</evidence>
<evidence type="ECO:0000256" key="5">
    <source>
        <dbReference type="ARBA" id="ARBA00023136"/>
    </source>
</evidence>
<protein>
    <submittedName>
        <fullName evidence="8">PspC domain-containing protein</fullName>
    </submittedName>
</protein>
<evidence type="ECO:0000256" key="1">
    <source>
        <dbReference type="ARBA" id="ARBA00004162"/>
    </source>
</evidence>
<keyword evidence="9" id="KW-1185">Reference proteome</keyword>
<feature type="transmembrane region" description="Helical" evidence="6">
    <location>
        <begin position="40"/>
        <end position="67"/>
    </location>
</feature>
<comment type="caution">
    <text evidence="8">The sequence shown here is derived from an EMBL/GenBank/DDBJ whole genome shotgun (WGS) entry which is preliminary data.</text>
</comment>
<dbReference type="Proteomes" id="UP001595699">
    <property type="component" value="Unassembled WGS sequence"/>
</dbReference>
<dbReference type="EMBL" id="JBHRZH010000001">
    <property type="protein sequence ID" value="MFC3759220.1"/>
    <property type="molecule type" value="Genomic_DNA"/>
</dbReference>
<sequence length="88" mass="9370">MTDTMTPATTTYKKLQRTRDGRLIAGVASGIARYLGVDPVLVRLAFVILTAFGAAGILLYAACWILMPEDEPAPTAPSIYDDPSSPIA</sequence>
<keyword evidence="2" id="KW-1003">Cell membrane</keyword>
<gene>
    <name evidence="8" type="ORF">ACFOUW_00080</name>
</gene>
<keyword evidence="5 6" id="KW-0472">Membrane</keyword>
<name>A0ABV7Y4P8_9ACTN</name>
<evidence type="ECO:0000256" key="6">
    <source>
        <dbReference type="SAM" id="Phobius"/>
    </source>
</evidence>
<accession>A0ABV7Y4P8</accession>
<dbReference type="PANTHER" id="PTHR33885:SF3">
    <property type="entry name" value="PHAGE SHOCK PROTEIN C"/>
    <property type="match status" value="1"/>
</dbReference>
<dbReference type="Pfam" id="PF04024">
    <property type="entry name" value="PspC"/>
    <property type="match status" value="1"/>
</dbReference>
<reference evidence="9" key="1">
    <citation type="journal article" date="2019" name="Int. J. Syst. Evol. Microbiol.">
        <title>The Global Catalogue of Microorganisms (GCM) 10K type strain sequencing project: providing services to taxonomists for standard genome sequencing and annotation.</title>
        <authorList>
            <consortium name="The Broad Institute Genomics Platform"/>
            <consortium name="The Broad Institute Genome Sequencing Center for Infectious Disease"/>
            <person name="Wu L."/>
            <person name="Ma J."/>
        </authorList>
    </citation>
    <scope>NUCLEOTIDE SEQUENCE [LARGE SCALE GENOMIC DNA]</scope>
    <source>
        <strain evidence="9">CGMCC 4.7241</strain>
    </source>
</reference>
<dbReference type="InterPro" id="IPR007168">
    <property type="entry name" value="Phageshock_PspC_N"/>
</dbReference>
<evidence type="ECO:0000313" key="9">
    <source>
        <dbReference type="Proteomes" id="UP001595699"/>
    </source>
</evidence>
<dbReference type="InterPro" id="IPR052027">
    <property type="entry name" value="PspC"/>
</dbReference>